<evidence type="ECO:0000256" key="1">
    <source>
        <dbReference type="ARBA" id="ARBA00004123"/>
    </source>
</evidence>
<dbReference type="EC" id="2.1.1.-" evidence="6"/>
<keyword evidence="4 6" id="KW-0949">S-adenosyl-L-methionine</keyword>
<keyword evidence="9" id="KW-1185">Reference proteome</keyword>
<dbReference type="InterPro" id="IPR036464">
    <property type="entry name" value="Rubisco_LSMT_subst-bd_sf"/>
</dbReference>
<comment type="similarity">
    <text evidence="6">Belongs to the class V-like SAM-binding methyltransferase superfamily. Histone-lysine methyltransferase family. SETD6 subfamily.</text>
</comment>
<gene>
    <name evidence="8" type="ORF">QBC41DRAFT_322717</name>
</gene>
<protein>
    <recommendedName>
        <fullName evidence="6">Ribosomal lysine N-methyltransferase 4</fullName>
        <ecNumber evidence="6">2.1.1.-</ecNumber>
    </recommendedName>
</protein>
<dbReference type="InterPro" id="IPR001214">
    <property type="entry name" value="SET_dom"/>
</dbReference>
<dbReference type="PIRSF" id="PIRSF011771">
    <property type="entry name" value="RMS1_SET"/>
    <property type="match status" value="1"/>
</dbReference>
<dbReference type="InterPro" id="IPR044430">
    <property type="entry name" value="SETD6_SET"/>
</dbReference>
<dbReference type="SUPFAM" id="SSF81822">
    <property type="entry name" value="RuBisCo LSMT C-terminal, substrate-binding domain"/>
    <property type="match status" value="1"/>
</dbReference>
<feature type="domain" description="SET" evidence="7">
    <location>
        <begin position="32"/>
        <end position="285"/>
    </location>
</feature>
<dbReference type="PROSITE" id="PS50280">
    <property type="entry name" value="SET"/>
    <property type="match status" value="1"/>
</dbReference>
<comment type="caution">
    <text evidence="8">The sequence shown here is derived from an EMBL/GenBank/DDBJ whole genome shotgun (WGS) entry which is preliminary data.</text>
</comment>
<evidence type="ECO:0000256" key="6">
    <source>
        <dbReference type="PIRNR" id="PIRNR011771"/>
    </source>
</evidence>
<proteinExistence type="inferred from homology"/>
<evidence type="ECO:0000259" key="7">
    <source>
        <dbReference type="PROSITE" id="PS50280"/>
    </source>
</evidence>
<sequence length="495" mass="56359">MEVDSDADSRFLEETRHFLSWFQSLPGATFHSDIAIEDLRGRNAGRGIVAQADIPADTVLFTIPRSSILCAATSPLKEKLPEIFDLDSDDQDESQEEGDGANQNSWTLLILILIYEHLQGSSSRWKPYLDVLPSTFNTPMFWTPSQLSILQASAVSSKIGQAEADEMIASKILPVIRSHPQIFFPSSATPLSDDQLTQLAHRMGSTIMSYAFDLEQDMEIPEQLENDDEWEEDREGKTMLGMVPMADILNADAEFNAHINHAEDALTAVSLRPIRKGDEILNFYGPLSSAELLRRYGYVTEKHARWDVVELPWSLVSSTLQSKLQAQSDVWEKVCALVQQDEEFEEGFVLERHSPDPSSTGLLEESAEFTSLPDELGEQFKLCLKVCKKVTDSKNDIAVRALNDKDWRKRLYLETMLEAVTRREKEYGTTLEQDDQLLRANLSDQREKMAVWVRRGEKRILREARAWITTQLEEIRNRPVDQPQDEGRAAKRRRI</sequence>
<dbReference type="GO" id="GO:0032259">
    <property type="term" value="P:methylation"/>
    <property type="evidence" value="ECO:0007669"/>
    <property type="project" value="UniProtKB-KW"/>
</dbReference>
<evidence type="ECO:0000256" key="2">
    <source>
        <dbReference type="ARBA" id="ARBA00022603"/>
    </source>
</evidence>
<dbReference type="FunFam" id="3.90.1410.10:FF:000007">
    <property type="entry name" value="Ribosomal lysine N-methyltransferase 4"/>
    <property type="match status" value="1"/>
</dbReference>
<keyword evidence="2 6" id="KW-0489">Methyltransferase</keyword>
<dbReference type="GO" id="GO:0005634">
    <property type="term" value="C:nucleus"/>
    <property type="evidence" value="ECO:0007669"/>
    <property type="project" value="UniProtKB-SubCell"/>
</dbReference>
<dbReference type="Gene3D" id="3.90.1410.10">
    <property type="entry name" value="set domain protein methyltransferase, domain 1"/>
    <property type="match status" value="1"/>
</dbReference>
<comment type="subcellular location">
    <subcellularLocation>
        <location evidence="1 6">Nucleus</location>
    </subcellularLocation>
</comment>
<evidence type="ECO:0000256" key="5">
    <source>
        <dbReference type="ARBA" id="ARBA00023242"/>
    </source>
</evidence>
<dbReference type="InterPro" id="IPR011383">
    <property type="entry name" value="N-lys_methylase_SETD6"/>
</dbReference>
<organism evidence="8 9">
    <name type="scientific">Cercophora samala</name>
    <dbReference type="NCBI Taxonomy" id="330535"/>
    <lineage>
        <taxon>Eukaryota</taxon>
        <taxon>Fungi</taxon>
        <taxon>Dikarya</taxon>
        <taxon>Ascomycota</taxon>
        <taxon>Pezizomycotina</taxon>
        <taxon>Sordariomycetes</taxon>
        <taxon>Sordariomycetidae</taxon>
        <taxon>Sordariales</taxon>
        <taxon>Lasiosphaeriaceae</taxon>
        <taxon>Cercophora</taxon>
    </lineage>
</organism>
<dbReference type="Proteomes" id="UP001174997">
    <property type="component" value="Unassembled WGS sequence"/>
</dbReference>
<evidence type="ECO:0000313" key="9">
    <source>
        <dbReference type="Proteomes" id="UP001174997"/>
    </source>
</evidence>
<reference evidence="8" key="1">
    <citation type="submission" date="2023-06" db="EMBL/GenBank/DDBJ databases">
        <title>Genome-scale phylogeny and comparative genomics of the fungal order Sordariales.</title>
        <authorList>
            <consortium name="Lawrence Berkeley National Laboratory"/>
            <person name="Hensen N."/>
            <person name="Bonometti L."/>
            <person name="Westerberg I."/>
            <person name="Brannstrom I.O."/>
            <person name="Guillou S."/>
            <person name="Cros-Aarteil S."/>
            <person name="Calhoun S."/>
            <person name="Haridas S."/>
            <person name="Kuo A."/>
            <person name="Mondo S."/>
            <person name="Pangilinan J."/>
            <person name="Riley R."/>
            <person name="Labutti K."/>
            <person name="Andreopoulos B."/>
            <person name="Lipzen A."/>
            <person name="Chen C."/>
            <person name="Yanf M."/>
            <person name="Daum C."/>
            <person name="Ng V."/>
            <person name="Clum A."/>
            <person name="Steindorff A."/>
            <person name="Ohm R."/>
            <person name="Martin F."/>
            <person name="Silar P."/>
            <person name="Natvig D."/>
            <person name="Lalanne C."/>
            <person name="Gautier V."/>
            <person name="Ament-Velasquez S.L."/>
            <person name="Kruys A."/>
            <person name="Hutchinson M.I."/>
            <person name="Powell A.J."/>
            <person name="Barry K."/>
            <person name="Miller A.N."/>
            <person name="Grigoriev I.V."/>
            <person name="Debuchy R."/>
            <person name="Gladieux P."/>
            <person name="Thoren M.H."/>
            <person name="Johannesson H."/>
        </authorList>
    </citation>
    <scope>NUCLEOTIDE SEQUENCE</scope>
    <source>
        <strain evidence="8">CBS 307.81</strain>
    </source>
</reference>
<dbReference type="InterPro" id="IPR050600">
    <property type="entry name" value="SETD3_SETD6_MTase"/>
</dbReference>
<dbReference type="CDD" id="cd19178">
    <property type="entry name" value="SET_SETD6"/>
    <property type="match status" value="1"/>
</dbReference>
<dbReference type="PANTHER" id="PTHR13271:SF34">
    <property type="entry name" value="N-LYSINE METHYLTRANSFERASE SETD6"/>
    <property type="match status" value="1"/>
</dbReference>
<name>A0AA40D9H9_9PEZI</name>
<accession>A0AA40D9H9</accession>
<dbReference type="SUPFAM" id="SSF82199">
    <property type="entry name" value="SET domain"/>
    <property type="match status" value="1"/>
</dbReference>
<evidence type="ECO:0000313" key="8">
    <source>
        <dbReference type="EMBL" id="KAK0668096.1"/>
    </source>
</evidence>
<keyword evidence="3 6" id="KW-0808">Transferase</keyword>
<comment type="function">
    <text evidence="6">S-adenosyl-L-methionine-dependent protein-lysine N-methyltransferase that monomethylates 60S ribosomal protein L42.</text>
</comment>
<dbReference type="Pfam" id="PF09273">
    <property type="entry name" value="Rubis-subs-bind"/>
    <property type="match status" value="1"/>
</dbReference>
<dbReference type="InterPro" id="IPR046341">
    <property type="entry name" value="SET_dom_sf"/>
</dbReference>
<keyword evidence="5 6" id="KW-0539">Nucleus</keyword>
<dbReference type="PANTHER" id="PTHR13271">
    <property type="entry name" value="UNCHARACTERIZED PUTATIVE METHYLTRANSFERASE"/>
    <property type="match status" value="1"/>
</dbReference>
<dbReference type="InterPro" id="IPR015353">
    <property type="entry name" value="Rubisco_LSMT_subst-bd"/>
</dbReference>
<dbReference type="Pfam" id="PF00856">
    <property type="entry name" value="SET"/>
    <property type="match status" value="1"/>
</dbReference>
<dbReference type="Gene3D" id="3.90.1420.10">
    <property type="entry name" value="Rubisco LSMT, substrate-binding domain"/>
    <property type="match status" value="1"/>
</dbReference>
<evidence type="ECO:0000256" key="4">
    <source>
        <dbReference type="ARBA" id="ARBA00022691"/>
    </source>
</evidence>
<dbReference type="GO" id="GO:0016279">
    <property type="term" value="F:protein-lysine N-methyltransferase activity"/>
    <property type="evidence" value="ECO:0007669"/>
    <property type="project" value="UniProtKB-UniRule"/>
</dbReference>
<dbReference type="EMBL" id="JAULSY010000062">
    <property type="protein sequence ID" value="KAK0668096.1"/>
    <property type="molecule type" value="Genomic_DNA"/>
</dbReference>
<evidence type="ECO:0000256" key="3">
    <source>
        <dbReference type="ARBA" id="ARBA00022679"/>
    </source>
</evidence>
<dbReference type="AlphaFoldDB" id="A0AA40D9H9"/>